<evidence type="ECO:0000313" key="3">
    <source>
        <dbReference type="EMBL" id="MBA8957583.1"/>
    </source>
</evidence>
<keyword evidence="2" id="KW-0812">Transmembrane</keyword>
<feature type="compositionally biased region" description="Pro residues" evidence="1">
    <location>
        <begin position="544"/>
        <end position="576"/>
    </location>
</feature>
<evidence type="ECO:0000256" key="2">
    <source>
        <dbReference type="SAM" id="Phobius"/>
    </source>
</evidence>
<proteinExistence type="predicted"/>
<evidence type="ECO:0000313" key="4">
    <source>
        <dbReference type="Proteomes" id="UP000572680"/>
    </source>
</evidence>
<accession>A0A7W3QSN8</accession>
<keyword evidence="2" id="KW-0472">Membrane</keyword>
<sequence length="689" mass="73382">MGKNRRKAQRIDVRVGTNSGTLIIGDRNVANETGDTAIRKRSDGPPRVRPRVRPKERADPSCADMPLDLKADLAGLARWTEAGRPVQLVGRRGSGRTTLLTHLTARCVERGTDVVFLHAAGADVDDVVQDLFRACYGMGRYRPRPPELRRLMASIQALVVIDDFTGTPADLDRLLRLVPSGRLVVSSSRRLPWKAGQTVEIGGLAPRPAMELVERCLRRPLTGEERAAAERFRELVDGHPLALTQAAAALGNRAGALSDQRSLVDALATGLTGTDHAVLRVLHALDGLDVPWPMVENLIGNPLGRDTVDRLTAARLLAEEGTRLRALAPGATLVVDSAGRSPDTARRASALAGWVRTATDREVGDAAAIIVRVLELTAAEDEHGAALALARAAAPALCRTLRWGSWRRVLAVGAESARAAGSTGDAAYFEREERTRRRALARGFWIGTAAGSGFLLGRRLAAHQGPAGGVKGCLVAPGALTAFTAAAVALLFGAVGYATSPEPERNPANSGGAVPTLSVPTFPTPSPRGTAPPATGPSPRALPRTPPPSRPAASPPARKPPAASSPPPTTRTPRTPPTTAARVRPPEPTSAEGFWSKDGYMLEFPANADKATWSNIVLSFEEEGEWKWRYDCNTADPVPLTERDPVPMTCWLDGGEKPGPGTVTRTAENSVRLIVEGDPEVSGFYHRSR</sequence>
<comment type="caution">
    <text evidence="3">The sequence shown here is derived from an EMBL/GenBank/DDBJ whole genome shotgun (WGS) entry which is preliminary data.</text>
</comment>
<keyword evidence="2" id="KW-1133">Transmembrane helix</keyword>
<feature type="region of interest" description="Disordered" evidence="1">
    <location>
        <begin position="27"/>
        <end position="61"/>
    </location>
</feature>
<evidence type="ECO:0000256" key="1">
    <source>
        <dbReference type="SAM" id="MobiDB-lite"/>
    </source>
</evidence>
<feature type="transmembrane region" description="Helical" evidence="2">
    <location>
        <begin position="439"/>
        <end position="456"/>
    </location>
</feature>
<feature type="transmembrane region" description="Helical" evidence="2">
    <location>
        <begin position="476"/>
        <end position="498"/>
    </location>
</feature>
<keyword evidence="3" id="KW-0547">Nucleotide-binding</keyword>
<reference evidence="3 4" key="1">
    <citation type="submission" date="2020-08" db="EMBL/GenBank/DDBJ databases">
        <title>Genomic Encyclopedia of Type Strains, Phase IV (KMG-IV): sequencing the most valuable type-strain genomes for metagenomic binning, comparative biology and taxonomic classification.</title>
        <authorList>
            <person name="Goeker M."/>
        </authorList>
    </citation>
    <scope>NUCLEOTIDE SEQUENCE [LARGE SCALE GENOMIC DNA]</scope>
    <source>
        <strain evidence="3 4">DSM 44197</strain>
    </source>
</reference>
<keyword evidence="4" id="KW-1185">Reference proteome</keyword>
<dbReference type="EMBL" id="JACJIA010000026">
    <property type="protein sequence ID" value="MBA8957583.1"/>
    <property type="molecule type" value="Genomic_DNA"/>
</dbReference>
<organism evidence="3 4">
    <name type="scientific">Actinomadura namibiensis</name>
    <dbReference type="NCBI Taxonomy" id="182080"/>
    <lineage>
        <taxon>Bacteria</taxon>
        <taxon>Bacillati</taxon>
        <taxon>Actinomycetota</taxon>
        <taxon>Actinomycetes</taxon>
        <taxon>Streptosporangiales</taxon>
        <taxon>Thermomonosporaceae</taxon>
        <taxon>Actinomadura</taxon>
    </lineage>
</organism>
<keyword evidence="3" id="KW-0067">ATP-binding</keyword>
<name>A0A7W3QSN8_ACTNM</name>
<feature type="region of interest" description="Disordered" evidence="1">
    <location>
        <begin position="501"/>
        <end position="594"/>
    </location>
</feature>
<dbReference type="GO" id="GO:0005524">
    <property type="term" value="F:ATP binding"/>
    <property type="evidence" value="ECO:0007669"/>
    <property type="project" value="UniProtKB-KW"/>
</dbReference>
<gene>
    <name evidence="3" type="ORF">HNR61_009278</name>
</gene>
<feature type="compositionally biased region" description="Basic and acidic residues" evidence="1">
    <location>
        <begin position="37"/>
        <end position="46"/>
    </location>
</feature>
<dbReference type="Proteomes" id="UP000572680">
    <property type="component" value="Unassembled WGS sequence"/>
</dbReference>
<dbReference type="InterPro" id="IPR027417">
    <property type="entry name" value="P-loop_NTPase"/>
</dbReference>
<dbReference type="RefSeq" id="WP_182849390.1">
    <property type="nucleotide sequence ID" value="NZ_BAAALP010000067.1"/>
</dbReference>
<protein>
    <submittedName>
        <fullName evidence="3">Energy-coupling factor transporter ATP-binding protein EcfA2</fullName>
    </submittedName>
</protein>
<dbReference type="SUPFAM" id="SSF52540">
    <property type="entry name" value="P-loop containing nucleoside triphosphate hydrolases"/>
    <property type="match status" value="1"/>
</dbReference>
<dbReference type="AlphaFoldDB" id="A0A7W3QSN8"/>